<name>A0AC34QEI4_9BILA</name>
<accession>A0AC34QEI4</accession>
<organism evidence="1 2">
    <name type="scientific">Panagrolaimus sp. JU765</name>
    <dbReference type="NCBI Taxonomy" id="591449"/>
    <lineage>
        <taxon>Eukaryota</taxon>
        <taxon>Metazoa</taxon>
        <taxon>Ecdysozoa</taxon>
        <taxon>Nematoda</taxon>
        <taxon>Chromadorea</taxon>
        <taxon>Rhabditida</taxon>
        <taxon>Tylenchina</taxon>
        <taxon>Panagrolaimomorpha</taxon>
        <taxon>Panagrolaimoidea</taxon>
        <taxon>Panagrolaimidae</taxon>
        <taxon>Panagrolaimus</taxon>
    </lineage>
</organism>
<evidence type="ECO:0000313" key="1">
    <source>
        <dbReference type="Proteomes" id="UP000887576"/>
    </source>
</evidence>
<evidence type="ECO:0000313" key="2">
    <source>
        <dbReference type="WBParaSite" id="JU765_v2.g15506.t1"/>
    </source>
</evidence>
<reference evidence="2" key="1">
    <citation type="submission" date="2022-11" db="UniProtKB">
        <authorList>
            <consortium name="WormBaseParasite"/>
        </authorList>
    </citation>
    <scope>IDENTIFICATION</scope>
</reference>
<sequence>MIVMDGRLILFWAILPVFIPAKLPVDFRAVKYAERNGDCFVDVYQPSATDGSSEPLANRFIRQTFKSECYPGHVVHGFNLVPNGKDGYRLTGCFYFKEKQTLKCEQFEGDKFVQTLDVSCNNASIFKNDKVYVYISPDKYEVYDKKDVCAFESDKNYVSRFYQRSDGSKQYNAITNESLPPNYNYNEVYCSNTYEVYDKKDVCAFESDKNYVPRFDQRSDGFHQYDAISDIYRVTSNYNEFYWFGDLFFYKGDVHLIKVASMVRNWSMDYDYVFDNKQAPGKVELPFSTTFYGIKYVVDGPNKCAVVISDVISTENLKN</sequence>
<dbReference type="WBParaSite" id="JU765_v2.g15506.t1">
    <property type="protein sequence ID" value="JU765_v2.g15506.t1"/>
    <property type="gene ID" value="JU765_v2.g15506"/>
</dbReference>
<proteinExistence type="predicted"/>
<dbReference type="Proteomes" id="UP000887576">
    <property type="component" value="Unplaced"/>
</dbReference>
<protein>
    <submittedName>
        <fullName evidence="2">Uncharacterized protein</fullName>
    </submittedName>
</protein>